<evidence type="ECO:0000256" key="2">
    <source>
        <dbReference type="ARBA" id="ARBA00013044"/>
    </source>
</evidence>
<dbReference type="InterPro" id="IPR036691">
    <property type="entry name" value="Endo/exonu/phosph_ase_sf"/>
</dbReference>
<organism evidence="9 10">
    <name type="scientific">Coptotermes formosanus</name>
    <name type="common">Formosan subterranean termite</name>
    <dbReference type="NCBI Taxonomy" id="36987"/>
    <lineage>
        <taxon>Eukaryota</taxon>
        <taxon>Metazoa</taxon>
        <taxon>Ecdysozoa</taxon>
        <taxon>Arthropoda</taxon>
        <taxon>Hexapoda</taxon>
        <taxon>Insecta</taxon>
        <taxon>Pterygota</taxon>
        <taxon>Neoptera</taxon>
        <taxon>Polyneoptera</taxon>
        <taxon>Dictyoptera</taxon>
        <taxon>Blattodea</taxon>
        <taxon>Blattoidea</taxon>
        <taxon>Termitoidae</taxon>
        <taxon>Rhinotermitidae</taxon>
        <taxon>Coptotermes</taxon>
    </lineage>
</organism>
<dbReference type="EC" id="3.1.3.36" evidence="2"/>
<evidence type="ECO:0000256" key="3">
    <source>
        <dbReference type="ARBA" id="ARBA00022801"/>
    </source>
</evidence>
<dbReference type="Gene3D" id="3.60.10.10">
    <property type="entry name" value="Endonuclease/exonuclease/phosphatase"/>
    <property type="match status" value="1"/>
</dbReference>
<keyword evidence="3" id="KW-0378">Hydrolase</keyword>
<feature type="domain" description="Inositol polyphosphate-related phosphatase" evidence="8">
    <location>
        <begin position="379"/>
        <end position="689"/>
    </location>
</feature>
<accession>A0A6L2PKI4</accession>
<feature type="region of interest" description="Disordered" evidence="7">
    <location>
        <begin position="60"/>
        <end position="90"/>
    </location>
</feature>
<evidence type="ECO:0000256" key="6">
    <source>
        <dbReference type="ARBA" id="ARBA00075837"/>
    </source>
</evidence>
<protein>
    <recommendedName>
        <fullName evidence="2">phosphoinositide 5-phosphatase</fullName>
        <ecNumber evidence="2">3.1.3.36</ecNumber>
    </recommendedName>
    <alternativeName>
        <fullName evidence="6">Phosphatidylinositol 4,5-bisphosphate 5-phosphatase</fullName>
    </alternativeName>
</protein>
<name>A0A6L2PKI4_COPFO</name>
<gene>
    <name evidence="9" type="ORF">Cfor_06356</name>
</gene>
<feature type="compositionally biased region" description="Polar residues" evidence="7">
    <location>
        <begin position="69"/>
        <end position="87"/>
    </location>
</feature>
<feature type="compositionally biased region" description="Low complexity" evidence="7">
    <location>
        <begin position="254"/>
        <end position="271"/>
    </location>
</feature>
<dbReference type="Proteomes" id="UP000502823">
    <property type="component" value="Unassembled WGS sequence"/>
</dbReference>
<dbReference type="Pfam" id="PF22669">
    <property type="entry name" value="Exo_endo_phos2"/>
    <property type="match status" value="1"/>
</dbReference>
<comment type="caution">
    <text evidence="9">The sequence shown here is derived from an EMBL/GenBank/DDBJ whole genome shotgun (WGS) entry which is preliminary data.</text>
</comment>
<dbReference type="OrthoDB" id="2248459at2759"/>
<feature type="region of interest" description="Disordered" evidence="7">
    <location>
        <begin position="195"/>
        <end position="232"/>
    </location>
</feature>
<evidence type="ECO:0000256" key="5">
    <source>
        <dbReference type="ARBA" id="ARBA00023273"/>
    </source>
</evidence>
<comment type="subcellular location">
    <subcellularLocation>
        <location evidence="1">Cell projection</location>
        <location evidence="1">Cilium</location>
    </subcellularLocation>
</comment>
<dbReference type="InterPro" id="IPR000300">
    <property type="entry name" value="IPPc"/>
</dbReference>
<dbReference type="SUPFAM" id="SSF56219">
    <property type="entry name" value="DNase I-like"/>
    <property type="match status" value="1"/>
</dbReference>
<sequence length="728" mass="81379">MEMCNEDAIDLQEESSKLKPKKKSLCRLLMEKKTKVGCLSTESEEVILQENFQNNCNLKQKEETKDESSNVVSPIKGNSSITKAGDNQNKDSAKEVHEIHRLGSPRDFSNTTKLALCCAMTESSRSLNHQHVTNYHRSNGIERSNQGEECVSKTAVSVTENVKKVMQSINKTSSVDETYLSSACSKEVAKESHLQENCCQSVPVSRRPSMRISPSSSPSEISSCDSSPQMQMLSQAHLRRRLLAQRRSVDNLLISSLSGSSPSPRHSSLDSGRSSPDPIQGYKKRSSSHDTVLPPHQDEMDKRVSIPSRGSHGNLAPENGAVHGIIASMDSLARQSLLAAQVLHLIPTTKARERNFLHGRIAATSLLGLVELERTLPHREVRIFVGTWNMNGQAPPSQLNDFMLPDDLEHVPDVIAVGTQESFSEHFEWEVHIQETVGPSHLLLHSATLGTIHLAIFIRRDLLWFCSVAEDSSYSVRPGTAFKTKGAVAIGFMLFGTSYLFITAHLTAHLDKVKERIQDVRRIVRSLDLPKQLPVRHKSKDVTQNFDCIFWCGDLNFRLSQPRDEVVQWVAEQRFPVPEPLALQSDQLFNSRIEGSIFREFEEGPITFPPTYKYDPGTQRFDTSHKQRAPAYTDRILFKSKGSSRHRDSSVSTRVGPLECLMYTSVPSICTSDHKPVWGLYRSTVRPGIDTIPLAAGLFNREVYLEGIKRRAAAVDKRKGTSTICSIQ</sequence>
<dbReference type="GO" id="GO:0005929">
    <property type="term" value="C:cilium"/>
    <property type="evidence" value="ECO:0007669"/>
    <property type="project" value="UniProtKB-SubCell"/>
</dbReference>
<dbReference type="GO" id="GO:0004439">
    <property type="term" value="F:phosphatidylinositol-4,5-bisphosphate 5-phosphatase activity"/>
    <property type="evidence" value="ECO:0007669"/>
    <property type="project" value="UniProtKB-EC"/>
</dbReference>
<dbReference type="FunFam" id="3.60.10.10:FF:000039">
    <property type="entry name" value="72 kDa inositol polyphosphate 5-phosphatase"/>
    <property type="match status" value="1"/>
</dbReference>
<evidence type="ECO:0000256" key="1">
    <source>
        <dbReference type="ARBA" id="ARBA00004138"/>
    </source>
</evidence>
<dbReference type="PANTHER" id="PTHR47039">
    <property type="entry name" value="INOSITOL POLYPHOSPHATE 5-PHOSPHATASE E"/>
    <property type="match status" value="1"/>
</dbReference>
<dbReference type="EMBL" id="BLKM01000389">
    <property type="protein sequence ID" value="GFG32866.1"/>
    <property type="molecule type" value="Genomic_DNA"/>
</dbReference>
<keyword evidence="4" id="KW-0443">Lipid metabolism</keyword>
<evidence type="ECO:0000256" key="4">
    <source>
        <dbReference type="ARBA" id="ARBA00023098"/>
    </source>
</evidence>
<feature type="compositionally biased region" description="Low complexity" evidence="7">
    <location>
        <begin position="201"/>
        <end position="232"/>
    </location>
</feature>
<feature type="region of interest" description="Disordered" evidence="7">
    <location>
        <begin position="254"/>
        <end position="315"/>
    </location>
</feature>
<dbReference type="InterPro" id="IPR053321">
    <property type="entry name" value="IPP-5-Phosphatase_Type_IV"/>
</dbReference>
<proteinExistence type="predicted"/>
<evidence type="ECO:0000259" key="8">
    <source>
        <dbReference type="SMART" id="SM00128"/>
    </source>
</evidence>
<dbReference type="FunCoup" id="A0A6L2PKI4">
    <property type="interactions" value="1100"/>
</dbReference>
<reference evidence="10" key="1">
    <citation type="submission" date="2020-01" db="EMBL/GenBank/DDBJ databases">
        <title>Draft genome sequence of the Termite Coptotermes fromosanus.</title>
        <authorList>
            <person name="Itakura S."/>
            <person name="Yosikawa Y."/>
            <person name="Umezawa K."/>
        </authorList>
    </citation>
    <scope>NUCLEOTIDE SEQUENCE [LARGE SCALE GENOMIC DNA]</scope>
</reference>
<keyword evidence="5" id="KW-0966">Cell projection</keyword>
<dbReference type="PANTHER" id="PTHR47039:SF1">
    <property type="entry name" value="INOSITOL POLYPHOSPHATE 5-PHOSPHATASE E"/>
    <property type="match status" value="1"/>
</dbReference>
<dbReference type="AlphaFoldDB" id="A0A6L2PKI4"/>
<evidence type="ECO:0000313" key="9">
    <source>
        <dbReference type="EMBL" id="GFG32866.1"/>
    </source>
</evidence>
<dbReference type="InParanoid" id="A0A6L2PKI4"/>
<dbReference type="SMART" id="SM00128">
    <property type="entry name" value="IPPc"/>
    <property type="match status" value="1"/>
</dbReference>
<keyword evidence="10" id="KW-1185">Reference proteome</keyword>
<dbReference type="GO" id="GO:0046856">
    <property type="term" value="P:phosphatidylinositol dephosphorylation"/>
    <property type="evidence" value="ECO:0007669"/>
    <property type="project" value="InterPro"/>
</dbReference>
<evidence type="ECO:0000313" key="10">
    <source>
        <dbReference type="Proteomes" id="UP000502823"/>
    </source>
</evidence>
<evidence type="ECO:0000256" key="7">
    <source>
        <dbReference type="SAM" id="MobiDB-lite"/>
    </source>
</evidence>